<accession>A0A182MS40</accession>
<dbReference type="AlphaFoldDB" id="A0A182MS40"/>
<dbReference type="Proteomes" id="UP000075883">
    <property type="component" value="Unassembled WGS sequence"/>
</dbReference>
<evidence type="ECO:0000313" key="3">
    <source>
        <dbReference type="Proteomes" id="UP000075883"/>
    </source>
</evidence>
<dbReference type="VEuPathDB" id="VectorBase:ACUA024930"/>
<feature type="compositionally biased region" description="Low complexity" evidence="1">
    <location>
        <begin position="88"/>
        <end position="103"/>
    </location>
</feature>
<dbReference type="EnsemblMetazoa" id="ACUA024930-RA">
    <property type="protein sequence ID" value="ACUA024930-PA"/>
    <property type="gene ID" value="ACUA024930"/>
</dbReference>
<organism evidence="2 3">
    <name type="scientific">Anopheles culicifacies</name>
    <dbReference type="NCBI Taxonomy" id="139723"/>
    <lineage>
        <taxon>Eukaryota</taxon>
        <taxon>Metazoa</taxon>
        <taxon>Ecdysozoa</taxon>
        <taxon>Arthropoda</taxon>
        <taxon>Hexapoda</taxon>
        <taxon>Insecta</taxon>
        <taxon>Pterygota</taxon>
        <taxon>Neoptera</taxon>
        <taxon>Endopterygota</taxon>
        <taxon>Diptera</taxon>
        <taxon>Nematocera</taxon>
        <taxon>Culicoidea</taxon>
        <taxon>Culicidae</taxon>
        <taxon>Anophelinae</taxon>
        <taxon>Anopheles</taxon>
        <taxon>culicifacies species complex</taxon>
    </lineage>
</organism>
<sequence length="103" mass="11968">MTNPRKYRDKIKIQEEKMKLQQQEFERTMLEVSPIFDRRHEKILNYVIELDLQSCTGWLGAIEIHRTGFVPPPEAHQPFLSDQEEESSSLLPSSLSVSLKVLG</sequence>
<keyword evidence="3" id="KW-1185">Reference proteome</keyword>
<evidence type="ECO:0000256" key="1">
    <source>
        <dbReference type="SAM" id="MobiDB-lite"/>
    </source>
</evidence>
<name>A0A182MS40_9DIPT</name>
<protein>
    <submittedName>
        <fullName evidence="2">Uncharacterized protein</fullName>
    </submittedName>
</protein>
<reference evidence="2" key="2">
    <citation type="submission" date="2020-05" db="UniProtKB">
        <authorList>
            <consortium name="EnsemblMetazoa"/>
        </authorList>
    </citation>
    <scope>IDENTIFICATION</scope>
    <source>
        <strain evidence="2">A-37</strain>
    </source>
</reference>
<proteinExistence type="predicted"/>
<dbReference type="EMBL" id="AXCM01006552">
    <property type="status" value="NOT_ANNOTATED_CDS"/>
    <property type="molecule type" value="Genomic_DNA"/>
</dbReference>
<reference evidence="3" key="1">
    <citation type="submission" date="2013-09" db="EMBL/GenBank/DDBJ databases">
        <title>The Genome Sequence of Anopheles culicifacies species A.</title>
        <authorList>
            <consortium name="The Broad Institute Genomics Platform"/>
            <person name="Neafsey D.E."/>
            <person name="Besansky N."/>
            <person name="Howell P."/>
            <person name="Walton C."/>
            <person name="Young S.K."/>
            <person name="Zeng Q."/>
            <person name="Gargeya S."/>
            <person name="Fitzgerald M."/>
            <person name="Haas B."/>
            <person name="Abouelleil A."/>
            <person name="Allen A.W."/>
            <person name="Alvarado L."/>
            <person name="Arachchi H.M."/>
            <person name="Berlin A.M."/>
            <person name="Chapman S.B."/>
            <person name="Gainer-Dewar J."/>
            <person name="Goldberg J."/>
            <person name="Griggs A."/>
            <person name="Gujja S."/>
            <person name="Hansen M."/>
            <person name="Howarth C."/>
            <person name="Imamovic A."/>
            <person name="Ireland A."/>
            <person name="Larimer J."/>
            <person name="McCowan C."/>
            <person name="Murphy C."/>
            <person name="Pearson M."/>
            <person name="Poon T.W."/>
            <person name="Priest M."/>
            <person name="Roberts A."/>
            <person name="Saif S."/>
            <person name="Shea T."/>
            <person name="Sisk P."/>
            <person name="Sykes S."/>
            <person name="Wortman J."/>
            <person name="Nusbaum C."/>
            <person name="Birren B."/>
        </authorList>
    </citation>
    <scope>NUCLEOTIDE SEQUENCE [LARGE SCALE GENOMIC DNA]</scope>
    <source>
        <strain evidence="3">A-37</strain>
    </source>
</reference>
<feature type="region of interest" description="Disordered" evidence="1">
    <location>
        <begin position="73"/>
        <end position="103"/>
    </location>
</feature>
<evidence type="ECO:0000313" key="2">
    <source>
        <dbReference type="EnsemblMetazoa" id="ACUA024930-PA"/>
    </source>
</evidence>